<dbReference type="PROSITE" id="PS50048">
    <property type="entry name" value="ZN2_CY6_FUNGAL_2"/>
    <property type="match status" value="1"/>
</dbReference>
<dbReference type="GO" id="GO:0003677">
    <property type="term" value="F:DNA binding"/>
    <property type="evidence" value="ECO:0007669"/>
    <property type="project" value="InterPro"/>
</dbReference>
<dbReference type="InterPro" id="IPR051127">
    <property type="entry name" value="Fungal_SecMet_Regulators"/>
</dbReference>
<dbReference type="PANTHER" id="PTHR47424:SF6">
    <property type="entry name" value="PROLINE UTILIZATION TRANS-ACTIVATOR"/>
    <property type="match status" value="1"/>
</dbReference>
<evidence type="ECO:0000256" key="1">
    <source>
        <dbReference type="ARBA" id="ARBA00022723"/>
    </source>
</evidence>
<proteinExistence type="predicted"/>
<dbReference type="CDD" id="cd00067">
    <property type="entry name" value="GAL4"/>
    <property type="match status" value="1"/>
</dbReference>
<dbReference type="RefSeq" id="XP_040788730.1">
    <property type="nucleotide sequence ID" value="XM_040936949.1"/>
</dbReference>
<keyword evidence="3" id="KW-0804">Transcription</keyword>
<feature type="compositionally biased region" description="Polar residues" evidence="5">
    <location>
        <begin position="1"/>
        <end position="17"/>
    </location>
</feature>
<evidence type="ECO:0000313" key="7">
    <source>
        <dbReference type="EMBL" id="KAF1846167.1"/>
    </source>
</evidence>
<dbReference type="SMART" id="SM00906">
    <property type="entry name" value="Fungal_trans"/>
    <property type="match status" value="1"/>
</dbReference>
<sequence>MQSNMMASSSEDGSQQPRRLPVNPRRHKVAPEQRKRVVRACNRCNSQRARCSGEQPCQRCSSSSRACEYPAPEPDKTIVKNELDRLQKRCAALEKTLHAALPDEAADLICRVDQGEPVTRSTVQALRDALSESEEAKKTEGGFLVDGEKIMRFLGGTSGATFLDHLKRFMRRLVTMNYEPETPAGSSFLASLGKYQTFDSRPLPNPDVNTSWLPARADMRLMLDELREYVQDGNGKFLSGGIHWWGHQMSLLPPHGTNSALLSTMTTDDTHRNLAFYHVCFALASSVGHTPFRYTEQHAGEAYFTRARKLLGNPLDNVRYTLDDVPVLALMGFYLIELNRRDTAYMYVSLAVHIAIINGAFGQYSSETNKRVIWNLYIMDRWLSVLMGRPPTIENEAIKLPRPCDADSMPSAAGLCAHIDLARISGFIVCETYQIAARDGQSKYSTKTVDTALKMLDDWKSQLPSVLETPDDQDSACCTLHMAQNQLIVLTTRPIFLAAVEETINERTEGRYWSIERHTHRSYLQACSAAAHRNLILAQRTRPPRKFLQAGLHFVFNAAVILLLDRLLHCTQGQHTRLYNGHTTPMPSGEDLHAPEIKFAICVFEQASKTGTNYPRDCYRILQDLRALIDHHLSPSQLDLQQGIITGRSRNHAALQVGADQFLGPPPSAQRAFSGDNHVDRERMTWVQRDSVKSEGRLLI</sequence>
<evidence type="ECO:0000256" key="2">
    <source>
        <dbReference type="ARBA" id="ARBA00023015"/>
    </source>
</evidence>
<reference evidence="7" key="1">
    <citation type="submission" date="2020-01" db="EMBL/GenBank/DDBJ databases">
        <authorList>
            <consortium name="DOE Joint Genome Institute"/>
            <person name="Haridas S."/>
            <person name="Albert R."/>
            <person name="Binder M."/>
            <person name="Bloem J."/>
            <person name="Labutti K."/>
            <person name="Salamov A."/>
            <person name="Andreopoulos B."/>
            <person name="Baker S.E."/>
            <person name="Barry K."/>
            <person name="Bills G."/>
            <person name="Bluhm B.H."/>
            <person name="Cannon C."/>
            <person name="Castanera R."/>
            <person name="Culley D.E."/>
            <person name="Daum C."/>
            <person name="Ezra D."/>
            <person name="Gonzalez J.B."/>
            <person name="Henrissat B."/>
            <person name="Kuo A."/>
            <person name="Liang C."/>
            <person name="Lipzen A."/>
            <person name="Lutzoni F."/>
            <person name="Magnuson J."/>
            <person name="Mondo S."/>
            <person name="Nolan M."/>
            <person name="Ohm R."/>
            <person name="Pangilinan J."/>
            <person name="Park H.-J."/>
            <person name="Ramirez L."/>
            <person name="Alfaro M."/>
            <person name="Sun H."/>
            <person name="Tritt A."/>
            <person name="Yoshinaga Y."/>
            <person name="Zwiers L.-H."/>
            <person name="Turgeon B.G."/>
            <person name="Goodwin S.B."/>
            <person name="Spatafora J.W."/>
            <person name="Crous P.W."/>
            <person name="Grigoriev I.V."/>
        </authorList>
    </citation>
    <scope>NUCLEOTIDE SEQUENCE</scope>
    <source>
        <strain evidence="7">CBS 394.84</strain>
    </source>
</reference>
<keyword evidence="4" id="KW-0539">Nucleus</keyword>
<dbReference type="Proteomes" id="UP000800039">
    <property type="component" value="Unassembled WGS sequence"/>
</dbReference>
<name>A0A9P4GIB2_9PLEO</name>
<dbReference type="Pfam" id="PF00172">
    <property type="entry name" value="Zn_clus"/>
    <property type="match status" value="1"/>
</dbReference>
<evidence type="ECO:0000256" key="4">
    <source>
        <dbReference type="ARBA" id="ARBA00023242"/>
    </source>
</evidence>
<dbReference type="GO" id="GO:0008270">
    <property type="term" value="F:zinc ion binding"/>
    <property type="evidence" value="ECO:0007669"/>
    <property type="project" value="InterPro"/>
</dbReference>
<dbReference type="OrthoDB" id="3266505at2759"/>
<evidence type="ECO:0000256" key="5">
    <source>
        <dbReference type="SAM" id="MobiDB-lite"/>
    </source>
</evidence>
<dbReference type="SMART" id="SM00066">
    <property type="entry name" value="GAL4"/>
    <property type="match status" value="1"/>
</dbReference>
<keyword evidence="1" id="KW-0479">Metal-binding</keyword>
<dbReference type="EMBL" id="ML976616">
    <property type="protein sequence ID" value="KAF1846167.1"/>
    <property type="molecule type" value="Genomic_DNA"/>
</dbReference>
<evidence type="ECO:0000313" key="8">
    <source>
        <dbReference type="Proteomes" id="UP000800039"/>
    </source>
</evidence>
<evidence type="ECO:0000256" key="3">
    <source>
        <dbReference type="ARBA" id="ARBA00023163"/>
    </source>
</evidence>
<dbReference type="InterPro" id="IPR001138">
    <property type="entry name" value="Zn2Cys6_DnaBD"/>
</dbReference>
<evidence type="ECO:0000259" key="6">
    <source>
        <dbReference type="PROSITE" id="PS50048"/>
    </source>
</evidence>
<dbReference type="SUPFAM" id="SSF57701">
    <property type="entry name" value="Zn2/Cys6 DNA-binding domain"/>
    <property type="match status" value="1"/>
</dbReference>
<dbReference type="GO" id="GO:0000981">
    <property type="term" value="F:DNA-binding transcription factor activity, RNA polymerase II-specific"/>
    <property type="evidence" value="ECO:0007669"/>
    <property type="project" value="InterPro"/>
</dbReference>
<dbReference type="Gene3D" id="4.10.240.10">
    <property type="entry name" value="Zn(2)-C6 fungal-type DNA-binding domain"/>
    <property type="match status" value="1"/>
</dbReference>
<dbReference type="Pfam" id="PF04082">
    <property type="entry name" value="Fungal_trans"/>
    <property type="match status" value="1"/>
</dbReference>
<accession>A0A9P4GIB2</accession>
<feature type="region of interest" description="Disordered" evidence="5">
    <location>
        <begin position="1"/>
        <end position="34"/>
    </location>
</feature>
<dbReference type="AlphaFoldDB" id="A0A9P4GIB2"/>
<dbReference type="GeneID" id="63854199"/>
<gene>
    <name evidence="7" type="ORF">K460DRAFT_406389</name>
</gene>
<dbReference type="InterPro" id="IPR007219">
    <property type="entry name" value="XnlR_reg_dom"/>
</dbReference>
<organism evidence="7 8">
    <name type="scientific">Cucurbitaria berberidis CBS 394.84</name>
    <dbReference type="NCBI Taxonomy" id="1168544"/>
    <lineage>
        <taxon>Eukaryota</taxon>
        <taxon>Fungi</taxon>
        <taxon>Dikarya</taxon>
        <taxon>Ascomycota</taxon>
        <taxon>Pezizomycotina</taxon>
        <taxon>Dothideomycetes</taxon>
        <taxon>Pleosporomycetidae</taxon>
        <taxon>Pleosporales</taxon>
        <taxon>Pleosporineae</taxon>
        <taxon>Cucurbitariaceae</taxon>
        <taxon>Cucurbitaria</taxon>
    </lineage>
</organism>
<keyword evidence="2" id="KW-0805">Transcription regulation</keyword>
<protein>
    <recommendedName>
        <fullName evidence="6">Zn(2)-C6 fungal-type domain-containing protein</fullName>
    </recommendedName>
</protein>
<comment type="caution">
    <text evidence="7">The sequence shown here is derived from an EMBL/GenBank/DDBJ whole genome shotgun (WGS) entry which is preliminary data.</text>
</comment>
<dbReference type="CDD" id="cd12148">
    <property type="entry name" value="fungal_TF_MHR"/>
    <property type="match status" value="1"/>
</dbReference>
<dbReference type="InterPro" id="IPR036864">
    <property type="entry name" value="Zn2-C6_fun-type_DNA-bd_sf"/>
</dbReference>
<keyword evidence="8" id="KW-1185">Reference proteome</keyword>
<feature type="domain" description="Zn(2)-C6 fungal-type" evidence="6">
    <location>
        <begin position="40"/>
        <end position="69"/>
    </location>
</feature>
<dbReference type="GO" id="GO:0006351">
    <property type="term" value="P:DNA-templated transcription"/>
    <property type="evidence" value="ECO:0007669"/>
    <property type="project" value="InterPro"/>
</dbReference>
<dbReference type="PANTHER" id="PTHR47424">
    <property type="entry name" value="REGULATORY PROTEIN GAL4"/>
    <property type="match status" value="1"/>
</dbReference>